<sequence>MYAPQIKSVRPLQQSDKPSKFIGDDGKRIDGRSLDEFRSVFMRTGMVKQAKGSAYIELNNTKVICSAYGPRQTNNEFSDKGMLNCDFKIASFASKQRRKKTRDEDKEFSIYMRDALEISVNLDKFPKSVVDVYALVLEDDGSALAAAIMCGSLALADAGIELYDLVGACSAIKVDSHIVIDPSSTEQKYGVGAITCAHMSNLNEITQLTEAGDVEYSTMVEFVNMCVDGCRKMSDKMRQTLATEHLK</sequence>
<evidence type="ECO:0000313" key="12">
    <source>
        <dbReference type="EMBL" id="KAL0479989.1"/>
    </source>
</evidence>
<dbReference type="InterPro" id="IPR027408">
    <property type="entry name" value="PNPase/RNase_PH_dom_sf"/>
</dbReference>
<dbReference type="Gene3D" id="3.30.230.70">
    <property type="entry name" value="GHMP Kinase, N-terminal domain"/>
    <property type="match status" value="1"/>
</dbReference>
<feature type="domain" description="Exoribonuclease phosphorolytic" evidence="10">
    <location>
        <begin position="36"/>
        <end position="161"/>
    </location>
</feature>
<keyword evidence="6" id="KW-0271">Exosome</keyword>
<dbReference type="InterPro" id="IPR050080">
    <property type="entry name" value="RNase_PH"/>
</dbReference>
<dbReference type="InterPro" id="IPR020568">
    <property type="entry name" value="Ribosomal_Su5_D2-typ_SF"/>
</dbReference>
<dbReference type="GO" id="GO:0034475">
    <property type="term" value="P:U4 snRNA 3'-end processing"/>
    <property type="evidence" value="ECO:0007669"/>
    <property type="project" value="TreeGrafter"/>
</dbReference>
<name>A0AAW2YSD1_9EUKA</name>
<dbReference type="GO" id="GO:0006364">
    <property type="term" value="P:rRNA processing"/>
    <property type="evidence" value="ECO:0007669"/>
    <property type="project" value="UniProtKB-KW"/>
</dbReference>
<dbReference type="GO" id="GO:0005730">
    <property type="term" value="C:nucleolus"/>
    <property type="evidence" value="ECO:0007669"/>
    <property type="project" value="TreeGrafter"/>
</dbReference>
<evidence type="ECO:0000256" key="8">
    <source>
        <dbReference type="ARBA" id="ARBA00023242"/>
    </source>
</evidence>
<dbReference type="InterPro" id="IPR001247">
    <property type="entry name" value="ExoRNase_PH_dom1"/>
</dbReference>
<dbReference type="Proteomes" id="UP001431209">
    <property type="component" value="Unassembled WGS sequence"/>
</dbReference>
<protein>
    <submittedName>
        <fullName evidence="12">Exosome complex protein MTR3</fullName>
    </submittedName>
</protein>
<dbReference type="GO" id="GO:0071051">
    <property type="term" value="P:poly(A)-dependent snoRNA 3'-end processing"/>
    <property type="evidence" value="ECO:0007669"/>
    <property type="project" value="TreeGrafter"/>
</dbReference>
<evidence type="ECO:0000259" key="11">
    <source>
        <dbReference type="Pfam" id="PF03725"/>
    </source>
</evidence>
<keyword evidence="7" id="KW-0694">RNA-binding</keyword>
<evidence type="ECO:0000256" key="2">
    <source>
        <dbReference type="ARBA" id="ARBA00004496"/>
    </source>
</evidence>
<dbReference type="InterPro" id="IPR036345">
    <property type="entry name" value="ExoRNase_PH_dom2_sf"/>
</dbReference>
<comment type="similarity">
    <text evidence="3">Belongs to the RNase PH family.</text>
</comment>
<dbReference type="SUPFAM" id="SSF54211">
    <property type="entry name" value="Ribosomal protein S5 domain 2-like"/>
    <property type="match status" value="1"/>
</dbReference>
<proteinExistence type="inferred from homology"/>
<dbReference type="EMBL" id="JAOPGA020000617">
    <property type="protein sequence ID" value="KAL0479989.1"/>
    <property type="molecule type" value="Genomic_DNA"/>
</dbReference>
<evidence type="ECO:0000256" key="1">
    <source>
        <dbReference type="ARBA" id="ARBA00004123"/>
    </source>
</evidence>
<dbReference type="AlphaFoldDB" id="A0AAW2YSD1"/>
<dbReference type="GO" id="GO:0003723">
    <property type="term" value="F:RNA binding"/>
    <property type="evidence" value="ECO:0007669"/>
    <property type="project" value="UniProtKB-KW"/>
</dbReference>
<feature type="region of interest" description="Disordered" evidence="9">
    <location>
        <begin position="1"/>
        <end position="25"/>
    </location>
</feature>
<keyword evidence="5" id="KW-0698">rRNA processing</keyword>
<dbReference type="GO" id="GO:0071028">
    <property type="term" value="P:nuclear mRNA surveillance"/>
    <property type="evidence" value="ECO:0007669"/>
    <property type="project" value="TreeGrafter"/>
</dbReference>
<evidence type="ECO:0000256" key="5">
    <source>
        <dbReference type="ARBA" id="ARBA00022552"/>
    </source>
</evidence>
<dbReference type="GO" id="GO:0016075">
    <property type="term" value="P:rRNA catabolic process"/>
    <property type="evidence" value="ECO:0007669"/>
    <property type="project" value="TreeGrafter"/>
</dbReference>
<dbReference type="CDD" id="cd11371">
    <property type="entry name" value="RNase_PH_MTR3"/>
    <property type="match status" value="1"/>
</dbReference>
<keyword evidence="4" id="KW-0963">Cytoplasm</keyword>
<dbReference type="PANTHER" id="PTHR11953">
    <property type="entry name" value="EXOSOME COMPLEX COMPONENT"/>
    <property type="match status" value="1"/>
</dbReference>
<keyword evidence="8" id="KW-0539">Nucleus</keyword>
<comment type="subcellular location">
    <subcellularLocation>
        <location evidence="2">Cytoplasm</location>
    </subcellularLocation>
    <subcellularLocation>
        <location evidence="1">Nucleus</location>
    </subcellularLocation>
</comment>
<evidence type="ECO:0000259" key="10">
    <source>
        <dbReference type="Pfam" id="PF01138"/>
    </source>
</evidence>
<keyword evidence="13" id="KW-1185">Reference proteome</keyword>
<dbReference type="GO" id="GO:0000177">
    <property type="term" value="C:cytoplasmic exosome (RNase complex)"/>
    <property type="evidence" value="ECO:0007669"/>
    <property type="project" value="TreeGrafter"/>
</dbReference>
<evidence type="ECO:0000256" key="9">
    <source>
        <dbReference type="SAM" id="MobiDB-lite"/>
    </source>
</evidence>
<dbReference type="SUPFAM" id="SSF55666">
    <property type="entry name" value="Ribonuclease PH domain 2-like"/>
    <property type="match status" value="1"/>
</dbReference>
<reference evidence="12 13" key="1">
    <citation type="submission" date="2024-03" db="EMBL/GenBank/DDBJ databases">
        <title>The Acrasis kona genome and developmental transcriptomes reveal deep origins of eukaryotic multicellular pathways.</title>
        <authorList>
            <person name="Sheikh S."/>
            <person name="Fu C.-J."/>
            <person name="Brown M.W."/>
            <person name="Baldauf S.L."/>
        </authorList>
    </citation>
    <scope>NUCLEOTIDE SEQUENCE [LARGE SCALE GENOMIC DNA]</scope>
    <source>
        <strain evidence="12 13">ATCC MYA-3509</strain>
    </source>
</reference>
<accession>A0AAW2YSD1</accession>
<evidence type="ECO:0000256" key="3">
    <source>
        <dbReference type="ARBA" id="ARBA00006678"/>
    </source>
</evidence>
<dbReference type="Pfam" id="PF01138">
    <property type="entry name" value="RNase_PH"/>
    <property type="match status" value="1"/>
</dbReference>
<evidence type="ECO:0000313" key="13">
    <source>
        <dbReference type="Proteomes" id="UP001431209"/>
    </source>
</evidence>
<evidence type="ECO:0000256" key="6">
    <source>
        <dbReference type="ARBA" id="ARBA00022835"/>
    </source>
</evidence>
<evidence type="ECO:0000256" key="7">
    <source>
        <dbReference type="ARBA" id="ARBA00022884"/>
    </source>
</evidence>
<comment type="caution">
    <text evidence="12">The sequence shown here is derived from an EMBL/GenBank/DDBJ whole genome shotgun (WGS) entry which is preliminary data.</text>
</comment>
<evidence type="ECO:0000256" key="4">
    <source>
        <dbReference type="ARBA" id="ARBA00022490"/>
    </source>
</evidence>
<dbReference type="PANTHER" id="PTHR11953:SF2">
    <property type="entry name" value="EXOSOME COMPLEX COMPONENT MTR3"/>
    <property type="match status" value="1"/>
</dbReference>
<dbReference type="InterPro" id="IPR015847">
    <property type="entry name" value="ExoRNase_PH_dom2"/>
</dbReference>
<feature type="domain" description="Exoribonuclease phosphorolytic" evidence="11">
    <location>
        <begin position="164"/>
        <end position="222"/>
    </location>
</feature>
<dbReference type="GO" id="GO:0000176">
    <property type="term" value="C:nuclear exosome (RNase complex)"/>
    <property type="evidence" value="ECO:0007669"/>
    <property type="project" value="TreeGrafter"/>
</dbReference>
<dbReference type="Pfam" id="PF03725">
    <property type="entry name" value="RNase_PH_C"/>
    <property type="match status" value="1"/>
</dbReference>
<gene>
    <name evidence="12" type="ORF">AKO1_007336</name>
</gene>
<organism evidence="12 13">
    <name type="scientific">Acrasis kona</name>
    <dbReference type="NCBI Taxonomy" id="1008807"/>
    <lineage>
        <taxon>Eukaryota</taxon>
        <taxon>Discoba</taxon>
        <taxon>Heterolobosea</taxon>
        <taxon>Tetramitia</taxon>
        <taxon>Eutetramitia</taxon>
        <taxon>Acrasidae</taxon>
        <taxon>Acrasis</taxon>
    </lineage>
</organism>